<sequence>MDGPYPPGYRLIRWLTGRMFTASLTDPRTDDRLSRIINMLAHPNSLAAPAAVARALWVTRGRSSKPAA</sequence>
<gene>
    <name evidence="1" type="ORF">SAMN04489732_101733</name>
</gene>
<accession>A0A1H8RDQ2</accession>
<evidence type="ECO:0000313" key="2">
    <source>
        <dbReference type="Proteomes" id="UP000198582"/>
    </source>
</evidence>
<reference evidence="1 2" key="1">
    <citation type="submission" date="2016-10" db="EMBL/GenBank/DDBJ databases">
        <authorList>
            <person name="de Groot N.N."/>
        </authorList>
    </citation>
    <scope>NUCLEOTIDE SEQUENCE [LARGE SCALE GENOMIC DNA]</scope>
    <source>
        <strain evidence="1 2">DSM 44993</strain>
    </source>
</reference>
<evidence type="ECO:0000313" key="1">
    <source>
        <dbReference type="EMBL" id="SEO64153.1"/>
    </source>
</evidence>
<dbReference type="RefSeq" id="WP_218156665.1">
    <property type="nucleotide sequence ID" value="NZ_FOEF01000001.1"/>
</dbReference>
<dbReference type="EMBL" id="FOEF01000001">
    <property type="protein sequence ID" value="SEO64153.1"/>
    <property type="molecule type" value="Genomic_DNA"/>
</dbReference>
<name>A0A1H8RDQ2_9PSEU</name>
<organism evidence="1 2">
    <name type="scientific">Amycolatopsis saalfeldensis</name>
    <dbReference type="NCBI Taxonomy" id="394193"/>
    <lineage>
        <taxon>Bacteria</taxon>
        <taxon>Bacillati</taxon>
        <taxon>Actinomycetota</taxon>
        <taxon>Actinomycetes</taxon>
        <taxon>Pseudonocardiales</taxon>
        <taxon>Pseudonocardiaceae</taxon>
        <taxon>Amycolatopsis</taxon>
    </lineage>
</organism>
<dbReference type="Proteomes" id="UP000198582">
    <property type="component" value="Unassembled WGS sequence"/>
</dbReference>
<dbReference type="AlphaFoldDB" id="A0A1H8RDQ2"/>
<dbReference type="STRING" id="394193.SAMN04489732_101733"/>
<protein>
    <submittedName>
        <fullName evidence="1">Uncharacterized protein</fullName>
    </submittedName>
</protein>
<keyword evidence="2" id="KW-1185">Reference proteome</keyword>
<proteinExistence type="predicted"/>